<dbReference type="InterPro" id="IPR041664">
    <property type="entry name" value="AAA_16"/>
</dbReference>
<accession>A0A327Z9G4</accession>
<dbReference type="SUPFAM" id="SSF52540">
    <property type="entry name" value="P-loop containing nucleoside triphosphate hydrolases"/>
    <property type="match status" value="1"/>
</dbReference>
<dbReference type="Gene3D" id="1.10.10.10">
    <property type="entry name" value="Winged helix-like DNA-binding domain superfamily/Winged helix DNA-binding domain"/>
    <property type="match status" value="1"/>
</dbReference>
<keyword evidence="7" id="KW-1185">Reference proteome</keyword>
<name>A0A327Z9G4_9ACTN</name>
<sequence>MGAGGSLRLDVLGPLRIQRDGVELDAGPPQQALLLTVLLAHAGSPISTTDLADLIWAGDDAPASALNIIQKYVGALRRLLEPELPARESGSYLRRRGDGYVFDATTAMLDVLEFRDLLDKAQQASGVAALDLVVQALSLWRGPSLDALNAEFVGACLTAADLAVPLGRAERVLDALRLAASIAPRNADVRERLRTLAVPTVNGLVGRAEEIVVLRQAVESAVAGATAVVVVEGEPGAGKTRVLQETAIEAARSGALVVWGRCLEGDGTPSMWPWVQVVGALLDSLPPEARQRGLDSELGRLVEAHRDVLAAPILPDSGAQFRLFERTVAVVAQVADQVPVVLMIDDMQWADVASLQMFGHLTARLPGRTVIVGALRDRAPAPGSELARILAAVSRMPGHRRIRLGPLGPAEVAELVRREIGRTPGDAAVRSIHERTAGNPYFVQELSRLLAAGGDIATVPSTVRDVVRDRVAGLGDGTRELLQVAALIGRDVDLALLARAAGLDVQTCLDQLEPMEALGLLEPVPDNPFFARFPHDLVRESVADTTPSRRAARLHLRVADALEQPERASEPVAERLAHHLWAAGPLAEPARTAGALVRAGRRATTKSAFEAAEWQLHSAANVARAAGLAELELSALSELTAVVGMRSGYVGSALDLLERAEEVARALGREREAADFLFSRWAAHSQGIQLDRAGRLARRLRIQGEASADPVVRAYGLHSWGIHQWDVGDIGEAYRYLSQSNRTVVDELTNREDDPLRHDLQLLSPVMLALMTALSGDLAGACALLDSIEAAAGDDSYAITVWAAFAVTVAAVSGDPAQAMRAAARGIAADPDLTFLFLGSYQRLARCWARAVTGDDPAGAAAEAEGIIAAALLDPPRSGVATWYGLLAEMWLSAGMTAAAAAALDRADWFLETCGQRYPEGLLLLVRARVMLASGRPVADVRRVAEQARELSAERGAHLFTRRAEELLATL</sequence>
<dbReference type="PANTHER" id="PTHR16305">
    <property type="entry name" value="TESTICULAR SOLUBLE ADENYLYL CYCLASE"/>
    <property type="match status" value="1"/>
</dbReference>
<feature type="domain" description="OmpR/PhoB-type" evidence="5">
    <location>
        <begin position="1"/>
        <end position="104"/>
    </location>
</feature>
<evidence type="ECO:0000259" key="5">
    <source>
        <dbReference type="PROSITE" id="PS51755"/>
    </source>
</evidence>
<evidence type="ECO:0000313" key="7">
    <source>
        <dbReference type="Proteomes" id="UP000249341"/>
    </source>
</evidence>
<gene>
    <name evidence="6" type="ORF">B0I29_10925</name>
</gene>
<dbReference type="AlphaFoldDB" id="A0A327Z9G4"/>
<evidence type="ECO:0000256" key="1">
    <source>
        <dbReference type="ARBA" id="ARBA00022741"/>
    </source>
</evidence>
<dbReference type="GO" id="GO:0006355">
    <property type="term" value="P:regulation of DNA-templated transcription"/>
    <property type="evidence" value="ECO:0007669"/>
    <property type="project" value="InterPro"/>
</dbReference>
<dbReference type="EMBL" id="QLMJ01000009">
    <property type="protein sequence ID" value="RAK35552.1"/>
    <property type="molecule type" value="Genomic_DNA"/>
</dbReference>
<evidence type="ECO:0000256" key="2">
    <source>
        <dbReference type="ARBA" id="ARBA00022840"/>
    </source>
</evidence>
<evidence type="ECO:0000256" key="3">
    <source>
        <dbReference type="ARBA" id="ARBA00023125"/>
    </source>
</evidence>
<protein>
    <submittedName>
        <fullName evidence="6">Transcriptional regulator</fullName>
    </submittedName>
</protein>
<evidence type="ECO:0000256" key="4">
    <source>
        <dbReference type="PROSITE-ProRule" id="PRU01091"/>
    </source>
</evidence>
<dbReference type="GO" id="GO:0005737">
    <property type="term" value="C:cytoplasm"/>
    <property type="evidence" value="ECO:0007669"/>
    <property type="project" value="TreeGrafter"/>
</dbReference>
<dbReference type="GO" id="GO:0000160">
    <property type="term" value="P:phosphorelay signal transduction system"/>
    <property type="evidence" value="ECO:0007669"/>
    <property type="project" value="InterPro"/>
</dbReference>
<dbReference type="SUPFAM" id="SSF46894">
    <property type="entry name" value="C-terminal effector domain of the bipartite response regulators"/>
    <property type="match status" value="1"/>
</dbReference>
<dbReference type="GO" id="GO:0004016">
    <property type="term" value="F:adenylate cyclase activity"/>
    <property type="evidence" value="ECO:0007669"/>
    <property type="project" value="TreeGrafter"/>
</dbReference>
<comment type="caution">
    <text evidence="6">The sequence shown here is derived from an EMBL/GenBank/DDBJ whole genome shotgun (WGS) entry which is preliminary data.</text>
</comment>
<keyword evidence="2" id="KW-0067">ATP-binding</keyword>
<keyword evidence="3 4" id="KW-0238">DNA-binding</keyword>
<dbReference type="SMART" id="SM00862">
    <property type="entry name" value="Trans_reg_C"/>
    <property type="match status" value="1"/>
</dbReference>
<dbReference type="GO" id="GO:0003677">
    <property type="term" value="F:DNA binding"/>
    <property type="evidence" value="ECO:0007669"/>
    <property type="project" value="UniProtKB-UniRule"/>
</dbReference>
<evidence type="ECO:0000313" key="6">
    <source>
        <dbReference type="EMBL" id="RAK35552.1"/>
    </source>
</evidence>
<dbReference type="PROSITE" id="PS51755">
    <property type="entry name" value="OMPR_PHOB"/>
    <property type="match status" value="1"/>
</dbReference>
<organism evidence="6 7">
    <name type="scientific">Actinoplanes lutulentus</name>
    <dbReference type="NCBI Taxonomy" id="1287878"/>
    <lineage>
        <taxon>Bacteria</taxon>
        <taxon>Bacillati</taxon>
        <taxon>Actinomycetota</taxon>
        <taxon>Actinomycetes</taxon>
        <taxon>Micromonosporales</taxon>
        <taxon>Micromonosporaceae</taxon>
        <taxon>Actinoplanes</taxon>
    </lineage>
</organism>
<dbReference type="GO" id="GO:0005524">
    <property type="term" value="F:ATP binding"/>
    <property type="evidence" value="ECO:0007669"/>
    <property type="project" value="UniProtKB-KW"/>
</dbReference>
<dbReference type="InterPro" id="IPR001867">
    <property type="entry name" value="OmpR/PhoB-type_DNA-bd"/>
</dbReference>
<dbReference type="PANTHER" id="PTHR16305:SF35">
    <property type="entry name" value="TRANSCRIPTIONAL ACTIVATOR DOMAIN"/>
    <property type="match status" value="1"/>
</dbReference>
<dbReference type="InterPro" id="IPR036388">
    <property type="entry name" value="WH-like_DNA-bd_sf"/>
</dbReference>
<dbReference type="RefSeq" id="WP_245972637.1">
    <property type="nucleotide sequence ID" value="NZ_JACHWI010000006.1"/>
</dbReference>
<proteinExistence type="predicted"/>
<dbReference type="Pfam" id="PF13191">
    <property type="entry name" value="AAA_16"/>
    <property type="match status" value="1"/>
</dbReference>
<dbReference type="Proteomes" id="UP000249341">
    <property type="component" value="Unassembled WGS sequence"/>
</dbReference>
<keyword evidence="1" id="KW-0547">Nucleotide-binding</keyword>
<dbReference type="InterPro" id="IPR027417">
    <property type="entry name" value="P-loop_NTPase"/>
</dbReference>
<feature type="DNA-binding region" description="OmpR/PhoB-type" evidence="4">
    <location>
        <begin position="1"/>
        <end position="104"/>
    </location>
</feature>
<reference evidence="6 7" key="1">
    <citation type="submission" date="2018-06" db="EMBL/GenBank/DDBJ databases">
        <title>Genomic Encyclopedia of Type Strains, Phase III (KMG-III): the genomes of soil and plant-associated and newly described type strains.</title>
        <authorList>
            <person name="Whitman W."/>
        </authorList>
    </citation>
    <scope>NUCLEOTIDE SEQUENCE [LARGE SCALE GENOMIC DNA]</scope>
    <source>
        <strain evidence="6 7">CGMCC 4.7090</strain>
    </source>
</reference>
<dbReference type="InterPro" id="IPR016032">
    <property type="entry name" value="Sig_transdc_resp-reg_C-effctor"/>
</dbReference>